<comment type="caution">
    <text evidence="1">The sequence shown here is derived from an EMBL/GenBank/DDBJ whole genome shotgun (WGS) entry which is preliminary data.</text>
</comment>
<protein>
    <submittedName>
        <fullName evidence="1">Uncharacterized protein</fullName>
    </submittedName>
</protein>
<accession>A0A1Q5UBF1</accession>
<dbReference type="EMBL" id="MNBE01000438">
    <property type="protein sequence ID" value="OKP09808.1"/>
    <property type="molecule type" value="Genomic_DNA"/>
</dbReference>
<proteinExistence type="predicted"/>
<evidence type="ECO:0000313" key="1">
    <source>
        <dbReference type="EMBL" id="OKP09808.1"/>
    </source>
</evidence>
<dbReference type="Proteomes" id="UP000186955">
    <property type="component" value="Unassembled WGS sequence"/>
</dbReference>
<sequence>MSQVKKHSAYQRYRLLSKDDLELPNLLLNENGNGELFIGEVYCRVQGCTNGHQFQTTNHLRKHIAKMHTQMTLETSGQRGGRPTKPEEAKAIDYDIRHADDHTKLLDLPLRKDGKGVLVTMMKKMVKDEGLPIPCEQCILDGKQKECCHESVKDTCEHWQLFADPRDEDEMDVDKEIIEELDEA</sequence>
<organism evidence="1 2">
    <name type="scientific">Penicillium subrubescens</name>
    <dbReference type="NCBI Taxonomy" id="1316194"/>
    <lineage>
        <taxon>Eukaryota</taxon>
        <taxon>Fungi</taxon>
        <taxon>Dikarya</taxon>
        <taxon>Ascomycota</taxon>
        <taxon>Pezizomycotina</taxon>
        <taxon>Eurotiomycetes</taxon>
        <taxon>Eurotiomycetidae</taxon>
        <taxon>Eurotiales</taxon>
        <taxon>Aspergillaceae</taxon>
        <taxon>Penicillium</taxon>
    </lineage>
</organism>
<reference evidence="1 2" key="1">
    <citation type="submission" date="2016-10" db="EMBL/GenBank/DDBJ databases">
        <title>Genome sequence of the ascomycete fungus Penicillium subrubescens.</title>
        <authorList>
            <person name="De Vries R.P."/>
            <person name="Peng M."/>
            <person name="Dilokpimol A."/>
            <person name="Hilden K."/>
            <person name="Makela M.R."/>
            <person name="Grigoriev I."/>
            <person name="Riley R."/>
            <person name="Granchi Z."/>
        </authorList>
    </citation>
    <scope>NUCLEOTIDE SEQUENCE [LARGE SCALE GENOMIC DNA]</scope>
    <source>
        <strain evidence="1 2">CBS 132785</strain>
    </source>
</reference>
<dbReference type="AlphaFoldDB" id="A0A1Q5UBF1"/>
<gene>
    <name evidence="1" type="ORF">PENSUB_4732</name>
</gene>
<keyword evidence="2" id="KW-1185">Reference proteome</keyword>
<evidence type="ECO:0000313" key="2">
    <source>
        <dbReference type="Proteomes" id="UP000186955"/>
    </source>
</evidence>
<name>A0A1Q5UBF1_9EURO</name>